<evidence type="ECO:0000313" key="2">
    <source>
        <dbReference type="EMBL" id="TXC85376.1"/>
    </source>
</evidence>
<dbReference type="RefSeq" id="WP_147012752.1">
    <property type="nucleotide sequence ID" value="NZ_VORB01000001.1"/>
</dbReference>
<protein>
    <submittedName>
        <fullName evidence="2">Uncharacterized protein</fullName>
    </submittedName>
</protein>
<keyword evidence="1" id="KW-0812">Transmembrane</keyword>
<organism evidence="2 3">
    <name type="scientific">Luteibaculum oceani</name>
    <dbReference type="NCBI Taxonomy" id="1294296"/>
    <lineage>
        <taxon>Bacteria</taxon>
        <taxon>Pseudomonadati</taxon>
        <taxon>Bacteroidota</taxon>
        <taxon>Flavobacteriia</taxon>
        <taxon>Flavobacteriales</taxon>
        <taxon>Luteibaculaceae</taxon>
        <taxon>Luteibaculum</taxon>
    </lineage>
</organism>
<accession>A0A5C6VLN4</accession>
<feature type="transmembrane region" description="Helical" evidence="1">
    <location>
        <begin position="617"/>
        <end position="637"/>
    </location>
</feature>
<evidence type="ECO:0000256" key="1">
    <source>
        <dbReference type="SAM" id="Phobius"/>
    </source>
</evidence>
<dbReference type="EMBL" id="VORB01000001">
    <property type="protein sequence ID" value="TXC85376.1"/>
    <property type="molecule type" value="Genomic_DNA"/>
</dbReference>
<dbReference type="AlphaFoldDB" id="A0A5C6VLN4"/>
<reference evidence="2 3" key="1">
    <citation type="submission" date="2019-08" db="EMBL/GenBank/DDBJ databases">
        <title>Genome of Luteibaculum oceani JCM 18817.</title>
        <authorList>
            <person name="Bowman J.P."/>
        </authorList>
    </citation>
    <scope>NUCLEOTIDE SEQUENCE [LARGE SCALE GENOMIC DNA]</scope>
    <source>
        <strain evidence="2 3">JCM 18817</strain>
    </source>
</reference>
<dbReference type="Proteomes" id="UP000321168">
    <property type="component" value="Unassembled WGS sequence"/>
</dbReference>
<keyword evidence="3" id="KW-1185">Reference proteome</keyword>
<proteinExistence type="predicted"/>
<name>A0A5C6VLN4_9FLAO</name>
<keyword evidence="1" id="KW-0472">Membrane</keyword>
<gene>
    <name evidence="2" type="ORF">FRX97_01760</name>
</gene>
<dbReference type="OrthoDB" id="1099963at2"/>
<keyword evidence="1" id="KW-1133">Transmembrane helix</keyword>
<sequence length="649" mass="73526">MKKLPLHLLILLLFSTCFLNLIGQKTTSYSQQVNKRLYGWRSYFAIQTDFKTDQTLTGNLVINLGLSGFVNKNLSSISLLQSSRVVGTVALAEMDSLGNVELPFSESQFQNDWILEINLSRTGQYCIDREMRGLWMDLKSIQINCGFQSNEFRDTTASKLITDADAIFIEDHSINNLGEAAIKLALGSYLKSSQVKPILGFSGGYTNFSKYLLLSESANIPLTLLRKMKSEIPLSGEGVFEIVKSPEGADVLIVAGVEDLGPNFVAKAFLLDTASTELNKQKGKIAQLQELINPISTKNSENLAEFFSLNPLYNGFNELWIGGRINSKMWSLNSNEFRVQISGKVKKQPELELKYQILFQGEAIATGIVEGDRFEIDNVIRFKEEKVGDFDVRFYVPKKLDTCRYLPEFLIELDTAHAKIDLVSPSFKKHRTLSQFQLSQMGVNDIFLDQNLGTSGLNMAAEILRQENSFHFTSGCYFPNINIYDHTFGDDKLLESNNDLLISGFQDSIFQQFNTDGDRDTLILKDSILKVGGDSLILSSLPNAIVFTSDERVFVWVNYEIIHQLNANKLIRAFYENPQRKGTIGIFTAQMKWDFPISAKEEMHIISSGWKKLWRKYKLELIILISSGFGILLWILYKRMRSAVREFHS</sequence>
<comment type="caution">
    <text evidence="2">The sequence shown here is derived from an EMBL/GenBank/DDBJ whole genome shotgun (WGS) entry which is preliminary data.</text>
</comment>
<evidence type="ECO:0000313" key="3">
    <source>
        <dbReference type="Proteomes" id="UP000321168"/>
    </source>
</evidence>